<feature type="repeat" description="Hemopexin" evidence="16">
    <location>
        <begin position="303"/>
        <end position="350"/>
    </location>
</feature>
<feature type="disulfide bond" evidence="14">
    <location>
        <begin position="49"/>
        <end position="241"/>
    </location>
</feature>
<feature type="chain" id="PRO_5039301071" description="Hemopexin" evidence="17">
    <location>
        <begin position="20"/>
        <end position="443"/>
    </location>
</feature>
<dbReference type="InterPro" id="IPR000585">
    <property type="entry name" value="Hemopexin-like_dom"/>
</dbReference>
<evidence type="ECO:0000256" key="7">
    <source>
        <dbReference type="ARBA" id="ARBA00022617"/>
    </source>
</evidence>
<evidence type="ECO:0000256" key="11">
    <source>
        <dbReference type="ARBA" id="ARBA00023004"/>
    </source>
</evidence>
<reference evidence="18" key="1">
    <citation type="submission" date="2021-01" db="EMBL/GenBank/DDBJ databases">
        <authorList>
            <person name="Zahm M."/>
            <person name="Roques C."/>
            <person name="Cabau C."/>
            <person name="Klopp C."/>
            <person name="Donnadieu C."/>
            <person name="Jouanno E."/>
            <person name="Lampietro C."/>
            <person name="Louis A."/>
            <person name="Herpin A."/>
            <person name="Echchiki A."/>
            <person name="Berthelot C."/>
            <person name="Parey E."/>
            <person name="Roest-Crollius H."/>
            <person name="Braasch I."/>
            <person name="Postlethwait J."/>
            <person name="Bobe J."/>
            <person name="Montfort J."/>
            <person name="Bouchez O."/>
            <person name="Begum T."/>
            <person name="Mejri S."/>
            <person name="Adams A."/>
            <person name="Chen W.-J."/>
            <person name="Guiguen Y."/>
        </authorList>
    </citation>
    <scope>NUCLEOTIDE SEQUENCE</scope>
    <source>
        <strain evidence="18">YG-15Mar2019-1</strain>
        <tissue evidence="18">Brain</tissue>
    </source>
</reference>
<evidence type="ECO:0000313" key="18">
    <source>
        <dbReference type="EMBL" id="KAG7463696.1"/>
    </source>
</evidence>
<name>A0A9D3T6A5_MEGAT</name>
<dbReference type="InterPro" id="IPR016358">
    <property type="entry name" value="Hemopexin"/>
</dbReference>
<dbReference type="PANTHER" id="PTHR22917:SF10">
    <property type="entry name" value="HEMOPEXIN"/>
    <property type="match status" value="1"/>
</dbReference>
<keyword evidence="6 13" id="KW-0964">Secreted</keyword>
<evidence type="ECO:0000256" key="8">
    <source>
        <dbReference type="ARBA" id="ARBA00022723"/>
    </source>
</evidence>
<evidence type="ECO:0000256" key="16">
    <source>
        <dbReference type="PROSITE-ProRule" id="PRU01011"/>
    </source>
</evidence>
<keyword evidence="7 13" id="KW-0349">Heme</keyword>
<dbReference type="Pfam" id="PF00045">
    <property type="entry name" value="Hemopexin"/>
    <property type="match status" value="1"/>
</dbReference>
<keyword evidence="11 13" id="KW-0408">Iron</keyword>
<evidence type="ECO:0000256" key="15">
    <source>
        <dbReference type="PIRSR" id="PIRSR002551-3"/>
    </source>
</evidence>
<sequence length="443" mass="50595">MRLLSQTLCLCLALALSRATPSDHTEMMADDQAPKHDHKEHHGAVHERCEGIEFDAIAASEKGVPFFFKGDHLWKGFHGPAELSNGSFKELDEHHHLGHVDAAFRMHYEDDLKHHDHIFFFLDDHVFSFYNHTLEEGYPKKIEEVFPGIPAHLDAAVECPKGECSADSVIFFKGDDVFHYEVASKKVEEREWAHLPNCTSAFRWLEHYYCFHGHKFTKFHPVTGAVTGKYPKDARDFFMRCSKYGEDSDHVEREQCSRVHLDAITSEDDGTIYAFRGHHYLRREGSNDAWKGFTIESSFKELHSEVDAVFSHKDHLYMIKDEQVFLYKVGEPHTLVDGYPKSVKEVLGVDGHVDAAFVCQHKDIVHVIQGQKLFDIDLDKEPHILVQTDLPFKKVDAGMCGLGGVKILQGSHFYSYESPRIMAASKMMPEARKISLDLLGCDH</sequence>
<keyword evidence="19" id="KW-1185">Reference proteome</keyword>
<dbReference type="OrthoDB" id="8953614at2759"/>
<evidence type="ECO:0000256" key="4">
    <source>
        <dbReference type="ARBA" id="ARBA00013632"/>
    </source>
</evidence>
<feature type="repeat" description="Hemopexin" evidence="16">
    <location>
        <begin position="258"/>
        <end position="302"/>
    </location>
</feature>
<evidence type="ECO:0000256" key="1">
    <source>
        <dbReference type="ARBA" id="ARBA00002031"/>
    </source>
</evidence>
<keyword evidence="10" id="KW-0677">Repeat</keyword>
<keyword evidence="5 13" id="KW-0813">Transport</keyword>
<feature type="disulfide bond" evidence="14">
    <location>
        <begin position="359"/>
        <end position="400"/>
    </location>
</feature>
<dbReference type="GO" id="GO:0046872">
    <property type="term" value="F:metal ion binding"/>
    <property type="evidence" value="ECO:0007669"/>
    <property type="project" value="UniProtKB-UniRule"/>
</dbReference>
<evidence type="ECO:0000256" key="13">
    <source>
        <dbReference type="PIRNR" id="PIRNR002551"/>
    </source>
</evidence>
<dbReference type="SUPFAM" id="SSF50923">
    <property type="entry name" value="Hemopexin-like domain"/>
    <property type="match status" value="2"/>
</dbReference>
<dbReference type="EMBL" id="JAFDVH010000015">
    <property type="protein sequence ID" value="KAG7463696.1"/>
    <property type="molecule type" value="Genomic_DNA"/>
</dbReference>
<organism evidence="18 19">
    <name type="scientific">Megalops atlanticus</name>
    <name type="common">Tarpon</name>
    <name type="synonym">Clupea gigantea</name>
    <dbReference type="NCBI Taxonomy" id="7932"/>
    <lineage>
        <taxon>Eukaryota</taxon>
        <taxon>Metazoa</taxon>
        <taxon>Chordata</taxon>
        <taxon>Craniata</taxon>
        <taxon>Vertebrata</taxon>
        <taxon>Euteleostomi</taxon>
        <taxon>Actinopterygii</taxon>
        <taxon>Neopterygii</taxon>
        <taxon>Teleostei</taxon>
        <taxon>Elopiformes</taxon>
        <taxon>Megalopidae</taxon>
        <taxon>Megalops</taxon>
    </lineage>
</organism>
<comment type="function">
    <text evidence="1 13">Binds heme and transports it to the liver for breakdown and iron recovery, after which the free hemopexin returns to the circulation.</text>
</comment>
<evidence type="ECO:0000256" key="9">
    <source>
        <dbReference type="ARBA" id="ARBA00022729"/>
    </source>
</evidence>
<proteinExistence type="inferred from homology"/>
<feature type="repeat" description="Hemopexin" evidence="16">
    <location>
        <begin position="97"/>
        <end position="149"/>
    </location>
</feature>
<dbReference type="PIRSF" id="PIRSF002551">
    <property type="entry name" value="Hemopexin_chordata"/>
    <property type="match status" value="1"/>
</dbReference>
<comment type="caution">
    <text evidence="18">The sequence shown here is derived from an EMBL/GenBank/DDBJ whole genome shotgun (WGS) entry which is preliminary data.</text>
</comment>
<dbReference type="PANTHER" id="PTHR22917">
    <property type="entry name" value="HEMOPEXIN DOMAIN-CONTAINING PROTEIN"/>
    <property type="match status" value="1"/>
</dbReference>
<dbReference type="GO" id="GO:0015232">
    <property type="term" value="F:heme transmembrane transporter activity"/>
    <property type="evidence" value="ECO:0007669"/>
    <property type="project" value="InterPro"/>
</dbReference>
<feature type="disulfide bond" evidence="14">
    <location>
        <begin position="198"/>
        <end position="210"/>
    </location>
</feature>
<evidence type="ECO:0000256" key="17">
    <source>
        <dbReference type="SAM" id="SignalP"/>
    </source>
</evidence>
<evidence type="ECO:0000256" key="12">
    <source>
        <dbReference type="ARBA" id="ARBA00023180"/>
    </source>
</evidence>
<dbReference type="InterPro" id="IPR051298">
    <property type="entry name" value="Heme_transport/Cell_adhesion"/>
</dbReference>
<dbReference type="AlphaFoldDB" id="A0A9D3T6A5"/>
<comment type="similarity">
    <text evidence="3 13">Belongs to the hemopexin family.</text>
</comment>
<evidence type="ECO:0000256" key="3">
    <source>
        <dbReference type="ARBA" id="ARBA00011072"/>
    </source>
</evidence>
<evidence type="ECO:0000256" key="14">
    <source>
        <dbReference type="PIRSR" id="PIRSR002551-1"/>
    </source>
</evidence>
<protein>
    <recommendedName>
        <fullName evidence="4 13">Hemopexin</fullName>
    </recommendedName>
</protein>
<dbReference type="Gene3D" id="2.110.10.10">
    <property type="entry name" value="Hemopexin-like domain"/>
    <property type="match status" value="2"/>
</dbReference>
<dbReference type="FunFam" id="2.110.10.10:FF:000009">
    <property type="entry name" value="Hemopexin"/>
    <property type="match status" value="1"/>
</dbReference>
<evidence type="ECO:0000256" key="5">
    <source>
        <dbReference type="ARBA" id="ARBA00022448"/>
    </source>
</evidence>
<dbReference type="Proteomes" id="UP001046870">
    <property type="component" value="Chromosome 15"/>
</dbReference>
<keyword evidence="9 17" id="KW-0732">Signal</keyword>
<feature type="glycosylation site" description="N-linked (GlcNAc...) asparagine" evidence="15">
    <location>
        <position position="197"/>
    </location>
</feature>
<gene>
    <name evidence="18" type="ORF">MATL_G00179350</name>
</gene>
<keyword evidence="12" id="KW-0325">Glycoprotein</keyword>
<feature type="signal peptide" evidence="17">
    <location>
        <begin position="1"/>
        <end position="19"/>
    </location>
</feature>
<dbReference type="PROSITE" id="PS51642">
    <property type="entry name" value="HEMOPEXIN_2"/>
    <property type="match status" value="4"/>
</dbReference>
<accession>A0A9D3T6A5</accession>
<feature type="repeat" description="Hemopexin" evidence="16">
    <location>
        <begin position="195"/>
        <end position="241"/>
    </location>
</feature>
<dbReference type="InterPro" id="IPR018487">
    <property type="entry name" value="Hemopexin-like_repeat"/>
</dbReference>
<evidence type="ECO:0000256" key="10">
    <source>
        <dbReference type="ARBA" id="ARBA00022737"/>
    </source>
</evidence>
<keyword evidence="8 13" id="KW-0479">Metal-binding</keyword>
<dbReference type="InterPro" id="IPR036375">
    <property type="entry name" value="Hemopexin-like_dom_sf"/>
</dbReference>
<dbReference type="GO" id="GO:0006879">
    <property type="term" value="P:intracellular iron ion homeostasis"/>
    <property type="evidence" value="ECO:0007669"/>
    <property type="project" value="InterPro"/>
</dbReference>
<evidence type="ECO:0000313" key="19">
    <source>
        <dbReference type="Proteomes" id="UP001046870"/>
    </source>
</evidence>
<feature type="disulfide bond" evidence="14">
    <location>
        <begin position="159"/>
        <end position="164"/>
    </location>
</feature>
<dbReference type="CDD" id="cd00094">
    <property type="entry name" value="HX"/>
    <property type="match status" value="1"/>
</dbReference>
<evidence type="ECO:0000256" key="2">
    <source>
        <dbReference type="ARBA" id="ARBA00004613"/>
    </source>
</evidence>
<comment type="subcellular location">
    <subcellularLocation>
        <location evidence="2">Secreted</location>
    </subcellularLocation>
</comment>
<evidence type="ECO:0000256" key="6">
    <source>
        <dbReference type="ARBA" id="ARBA00022525"/>
    </source>
</evidence>
<keyword evidence="14" id="KW-1015">Disulfide bond</keyword>
<dbReference type="GO" id="GO:0005615">
    <property type="term" value="C:extracellular space"/>
    <property type="evidence" value="ECO:0007669"/>
    <property type="project" value="TreeGrafter"/>
</dbReference>
<dbReference type="SMART" id="SM00120">
    <property type="entry name" value="HX"/>
    <property type="match status" value="5"/>
</dbReference>